<protein>
    <submittedName>
        <fullName evidence="1">GNAT family N-acetyltransferase</fullName>
    </submittedName>
</protein>
<dbReference type="Proteomes" id="UP001203665">
    <property type="component" value="Unassembled WGS sequence"/>
</dbReference>
<proteinExistence type="predicted"/>
<evidence type="ECO:0000313" key="1">
    <source>
        <dbReference type="EMBL" id="MCM2677934.1"/>
    </source>
</evidence>
<dbReference type="SUPFAM" id="SSF55729">
    <property type="entry name" value="Acyl-CoA N-acyltransferases (Nat)"/>
    <property type="match status" value="1"/>
</dbReference>
<dbReference type="Gene3D" id="3.40.630.30">
    <property type="match status" value="1"/>
</dbReference>
<gene>
    <name evidence="1" type="ORF">NDM98_22660</name>
</gene>
<dbReference type="EMBL" id="JAMQJY010000007">
    <property type="protein sequence ID" value="MCM2677934.1"/>
    <property type="molecule type" value="Genomic_DNA"/>
</dbReference>
<dbReference type="CDD" id="cd04301">
    <property type="entry name" value="NAT_SF"/>
    <property type="match status" value="1"/>
</dbReference>
<sequence length="143" mass="16693">MQITTANPTHIADIITFFNEHLDSNNSAIYSEEFLCPLGIRAAVKRKQMIVAVVDGQVVGAFRYYRKKTQNKISLYQFALREDYRGKSLLKKMFQVINDVPIVALCPFYSEFNDYFIKTGWKKQQHSDEFNVWAFNERDSHAI</sequence>
<comment type="caution">
    <text evidence="1">The sequence shown here is derived from an EMBL/GenBank/DDBJ whole genome shotgun (WGS) entry which is preliminary data.</text>
</comment>
<accession>A0ABT0XPV3</accession>
<dbReference type="InterPro" id="IPR016181">
    <property type="entry name" value="Acyl_CoA_acyltransferase"/>
</dbReference>
<organism evidence="1 2">
    <name type="scientific">Alkalicoccobacillus plakortidis</name>
    <dbReference type="NCBI Taxonomy" id="444060"/>
    <lineage>
        <taxon>Bacteria</taxon>
        <taxon>Bacillati</taxon>
        <taxon>Bacillota</taxon>
        <taxon>Bacilli</taxon>
        <taxon>Bacillales</taxon>
        <taxon>Bacillaceae</taxon>
        <taxon>Alkalicoccobacillus</taxon>
    </lineage>
</organism>
<name>A0ABT0XPV3_9BACI</name>
<reference evidence="1" key="1">
    <citation type="submission" date="2022-06" db="EMBL/GenBank/DDBJ databases">
        <title>Alkalicoccobacillus porphyridii sp. nov., isolated from a marine red alga, Porphyridium purpureum and reclassification of Shouchella plakortidis and Shouchella gibsonii as Alkalicoccobacillus plakortidis comb. nov. and Alkalicoccobacillus gibsonii comb. nov.</title>
        <authorList>
            <person name="Kim K.H."/>
            <person name="Lee J.K."/>
            <person name="Han D.M."/>
            <person name="Baek J.H."/>
            <person name="Jeon C.O."/>
        </authorList>
    </citation>
    <scope>NUCLEOTIDE SEQUENCE</scope>
    <source>
        <strain evidence="1">DSM 19153</strain>
    </source>
</reference>
<evidence type="ECO:0000313" key="2">
    <source>
        <dbReference type="Proteomes" id="UP001203665"/>
    </source>
</evidence>
<keyword evidence="2" id="KW-1185">Reference proteome</keyword>
<dbReference type="RefSeq" id="WP_251611730.1">
    <property type="nucleotide sequence ID" value="NZ_JAMQJY010000007.1"/>
</dbReference>